<comment type="caution">
    <text evidence="2">The sequence shown here is derived from an EMBL/GenBank/DDBJ whole genome shotgun (WGS) entry which is preliminary data.</text>
</comment>
<dbReference type="PANTHER" id="PTHR37984">
    <property type="entry name" value="PROTEIN CBG26694"/>
    <property type="match status" value="1"/>
</dbReference>
<gene>
    <name evidence="2" type="ORF">PR048_023578</name>
</gene>
<evidence type="ECO:0000313" key="3">
    <source>
        <dbReference type="Proteomes" id="UP001159363"/>
    </source>
</evidence>
<dbReference type="InterPro" id="IPR001584">
    <property type="entry name" value="Integrase_cat-core"/>
</dbReference>
<evidence type="ECO:0000259" key="1">
    <source>
        <dbReference type="PROSITE" id="PS50994"/>
    </source>
</evidence>
<sequence>MYIADALSRASQEDKEISFSEQEKFIHLVRTTPDRLQEIRDLTSGNTVLQKVELEVRPYWPFREDLIWYDGIIYKAQRILIPLELRKEMLGHVHYNLLGTCQQDHGNRYIDLFEFQACIYILLIDAYSRCLEVRLLKDFTGKTVVDNIMSIFAANGIPDIVYTDQGLHLVNKGFKKFATDWSFSYITNIPTYSQSDGLVEREACTNNKISVLEISSAWGRHLLSTTRIQEHPK</sequence>
<reference evidence="2 3" key="1">
    <citation type="submission" date="2023-02" db="EMBL/GenBank/DDBJ databases">
        <title>LHISI_Scaffold_Assembly.</title>
        <authorList>
            <person name="Stuart O.P."/>
            <person name="Cleave R."/>
            <person name="Magrath M.J.L."/>
            <person name="Mikheyev A.S."/>
        </authorList>
    </citation>
    <scope>NUCLEOTIDE SEQUENCE [LARGE SCALE GENOMIC DNA]</scope>
    <source>
        <strain evidence="2">Daus_M_001</strain>
        <tissue evidence="2">Leg muscle</tissue>
    </source>
</reference>
<evidence type="ECO:0000313" key="2">
    <source>
        <dbReference type="EMBL" id="KAJ8875680.1"/>
    </source>
</evidence>
<dbReference type="Gene3D" id="3.30.420.10">
    <property type="entry name" value="Ribonuclease H-like superfamily/Ribonuclease H"/>
    <property type="match status" value="1"/>
</dbReference>
<dbReference type="InterPro" id="IPR050951">
    <property type="entry name" value="Retrovirus_Pol_polyprotein"/>
</dbReference>
<name>A0ABQ9GUF5_9NEOP</name>
<dbReference type="Proteomes" id="UP001159363">
    <property type="component" value="Chromosome 8"/>
</dbReference>
<dbReference type="InterPro" id="IPR036397">
    <property type="entry name" value="RNaseH_sf"/>
</dbReference>
<feature type="domain" description="Integrase catalytic" evidence="1">
    <location>
        <begin position="98"/>
        <end position="201"/>
    </location>
</feature>
<protein>
    <recommendedName>
        <fullName evidence="1">Integrase catalytic domain-containing protein</fullName>
    </recommendedName>
</protein>
<dbReference type="InterPro" id="IPR012337">
    <property type="entry name" value="RNaseH-like_sf"/>
</dbReference>
<keyword evidence="3" id="KW-1185">Reference proteome</keyword>
<dbReference type="EMBL" id="JARBHB010000009">
    <property type="protein sequence ID" value="KAJ8875680.1"/>
    <property type="molecule type" value="Genomic_DNA"/>
</dbReference>
<dbReference type="PROSITE" id="PS50994">
    <property type="entry name" value="INTEGRASE"/>
    <property type="match status" value="1"/>
</dbReference>
<accession>A0ABQ9GUF5</accession>
<dbReference type="PANTHER" id="PTHR37984:SF9">
    <property type="entry name" value="INTEGRASE CATALYTIC DOMAIN-CONTAINING PROTEIN"/>
    <property type="match status" value="1"/>
</dbReference>
<organism evidence="2 3">
    <name type="scientific">Dryococelus australis</name>
    <dbReference type="NCBI Taxonomy" id="614101"/>
    <lineage>
        <taxon>Eukaryota</taxon>
        <taxon>Metazoa</taxon>
        <taxon>Ecdysozoa</taxon>
        <taxon>Arthropoda</taxon>
        <taxon>Hexapoda</taxon>
        <taxon>Insecta</taxon>
        <taxon>Pterygota</taxon>
        <taxon>Neoptera</taxon>
        <taxon>Polyneoptera</taxon>
        <taxon>Phasmatodea</taxon>
        <taxon>Verophasmatodea</taxon>
        <taxon>Anareolatae</taxon>
        <taxon>Phasmatidae</taxon>
        <taxon>Eurycanthinae</taxon>
        <taxon>Dryococelus</taxon>
    </lineage>
</organism>
<dbReference type="SUPFAM" id="SSF53098">
    <property type="entry name" value="Ribonuclease H-like"/>
    <property type="match status" value="1"/>
</dbReference>
<proteinExistence type="predicted"/>